<organism evidence="2">
    <name type="scientific">Lotharella globosa</name>
    <dbReference type="NCBI Taxonomy" id="91324"/>
    <lineage>
        <taxon>Eukaryota</taxon>
        <taxon>Sar</taxon>
        <taxon>Rhizaria</taxon>
        <taxon>Cercozoa</taxon>
        <taxon>Chlorarachniophyceae</taxon>
        <taxon>Lotharella</taxon>
    </lineage>
</organism>
<accession>A0A7S3YJQ1</accession>
<proteinExistence type="predicted"/>
<gene>
    <name evidence="2" type="ORF">LGLO00237_LOCUS6422</name>
</gene>
<dbReference type="EMBL" id="HBIV01008525">
    <property type="protein sequence ID" value="CAE0653781.1"/>
    <property type="molecule type" value="Transcribed_RNA"/>
</dbReference>
<feature type="coiled-coil region" evidence="1">
    <location>
        <begin position="100"/>
        <end position="127"/>
    </location>
</feature>
<name>A0A7S3YJQ1_9EUKA</name>
<reference evidence="2" key="1">
    <citation type="submission" date="2021-01" db="EMBL/GenBank/DDBJ databases">
        <authorList>
            <person name="Corre E."/>
            <person name="Pelletier E."/>
            <person name="Niang G."/>
            <person name="Scheremetjew M."/>
            <person name="Finn R."/>
            <person name="Kale V."/>
            <person name="Holt S."/>
            <person name="Cochrane G."/>
            <person name="Meng A."/>
            <person name="Brown T."/>
            <person name="Cohen L."/>
        </authorList>
    </citation>
    <scope>NUCLEOTIDE SEQUENCE</scope>
    <source>
        <strain evidence="2">CCCM811</strain>
    </source>
</reference>
<dbReference type="AlphaFoldDB" id="A0A7S3YJQ1"/>
<evidence type="ECO:0000313" key="2">
    <source>
        <dbReference type="EMBL" id="CAE0653781.1"/>
    </source>
</evidence>
<keyword evidence="1" id="KW-0175">Coiled coil</keyword>
<protein>
    <submittedName>
        <fullName evidence="2">Uncharacterized protein</fullName>
    </submittedName>
</protein>
<sequence length="178" mass="20659">MFRCQEVIVRIQRIFRRKLLNARIRLKAKIMEVKAQQEDDLQRKLANGRITKTAACIVTKSNLLCAPSQPTSPARSNLERTEALTTRDLLLIIKIQRRWRRALIRARERIKEKIEEARKKCETDLLNKLKAYNATRMQEKIVRIRAFQSSVESQQAGSTRICSQHPPNLIVPFARGNA</sequence>
<evidence type="ECO:0000256" key="1">
    <source>
        <dbReference type="SAM" id="Coils"/>
    </source>
</evidence>